<dbReference type="PANTHER" id="PTHR32440">
    <property type="entry name" value="PHOSPHATASE DCR2-RELATED-RELATED"/>
    <property type="match status" value="1"/>
</dbReference>
<dbReference type="GO" id="GO:0016788">
    <property type="term" value="F:hydrolase activity, acting on ester bonds"/>
    <property type="evidence" value="ECO:0007669"/>
    <property type="project" value="TreeGrafter"/>
</dbReference>
<feature type="domain" description="Calcineurin-like phosphoesterase" evidence="1">
    <location>
        <begin position="20"/>
        <end position="277"/>
    </location>
</feature>
<protein>
    <recommendedName>
        <fullName evidence="1">Calcineurin-like phosphoesterase domain-containing protein</fullName>
    </recommendedName>
</protein>
<dbReference type="GO" id="GO:0005737">
    <property type="term" value="C:cytoplasm"/>
    <property type="evidence" value="ECO:0007669"/>
    <property type="project" value="TreeGrafter"/>
</dbReference>
<reference evidence="2" key="1">
    <citation type="submission" date="2023-08" db="EMBL/GenBank/DDBJ databases">
        <authorList>
            <person name="Chen Y."/>
            <person name="Shah S."/>
            <person name="Dougan E. K."/>
            <person name="Thang M."/>
            <person name="Chan C."/>
        </authorList>
    </citation>
    <scope>NUCLEOTIDE SEQUENCE</scope>
</reference>
<dbReference type="InterPro" id="IPR004843">
    <property type="entry name" value="Calcineurin-like_PHP"/>
</dbReference>
<name>A0AA36ISI5_9DINO</name>
<dbReference type="Pfam" id="PF00149">
    <property type="entry name" value="Metallophos"/>
    <property type="match status" value="1"/>
</dbReference>
<keyword evidence="3" id="KW-1185">Reference proteome</keyword>
<dbReference type="Gene3D" id="3.60.21.10">
    <property type="match status" value="1"/>
</dbReference>
<dbReference type="SUPFAM" id="SSF56300">
    <property type="entry name" value="Metallo-dependent phosphatases"/>
    <property type="match status" value="1"/>
</dbReference>
<comment type="caution">
    <text evidence="2">The sequence shown here is derived from an EMBL/GenBank/DDBJ whole genome shotgun (WGS) entry which is preliminary data.</text>
</comment>
<dbReference type="Proteomes" id="UP001178507">
    <property type="component" value="Unassembled WGS sequence"/>
</dbReference>
<dbReference type="AlphaFoldDB" id="A0AA36ISI5"/>
<gene>
    <name evidence="2" type="ORF">EVOR1521_LOCUS18104</name>
</gene>
<dbReference type="InterPro" id="IPR029052">
    <property type="entry name" value="Metallo-depent_PP-like"/>
</dbReference>
<evidence type="ECO:0000313" key="2">
    <source>
        <dbReference type="EMBL" id="CAJ1393183.1"/>
    </source>
</evidence>
<sequence>MEDLGHVPLPNNASAGGGVRVLQLTDVHRFPAGCRYWDCPKGRRVEMEPGYSTSGDVAILEAALSNAAVHFVVLTGDILDGRPFGALGDRSAWRPALEQLLAPIQRAGLPWTFVPGNHDDDESPWSREDLLKIYDLPGCASKGAMSFNHTMTIGFGAEADEDALRLWFFDSGGNSPDPEIRFEDLAARLPPKTPGLAFFHIPLPEYGGLTPLHGTQGLFDSALRAGMVPRPWCWVPSLVRALGFHRAVGCSKLNSGIFDAFVRSGQIKATFCGHDHACDAIFQRAGIFLCYGRVTSTTPPSDWEGDAPLPFAPGARVVAFEQGRLATWVETLAGEEPKTRFLLD</sequence>
<evidence type="ECO:0000259" key="1">
    <source>
        <dbReference type="Pfam" id="PF00149"/>
    </source>
</evidence>
<proteinExistence type="predicted"/>
<organism evidence="2 3">
    <name type="scientific">Effrenium voratum</name>
    <dbReference type="NCBI Taxonomy" id="2562239"/>
    <lineage>
        <taxon>Eukaryota</taxon>
        <taxon>Sar</taxon>
        <taxon>Alveolata</taxon>
        <taxon>Dinophyceae</taxon>
        <taxon>Suessiales</taxon>
        <taxon>Symbiodiniaceae</taxon>
        <taxon>Effrenium</taxon>
    </lineage>
</organism>
<accession>A0AA36ISI5</accession>
<evidence type="ECO:0000313" key="3">
    <source>
        <dbReference type="Proteomes" id="UP001178507"/>
    </source>
</evidence>
<dbReference type="EMBL" id="CAUJNA010002502">
    <property type="protein sequence ID" value="CAJ1393183.1"/>
    <property type="molecule type" value="Genomic_DNA"/>
</dbReference>